<keyword evidence="5" id="KW-0460">Magnesium</keyword>
<evidence type="ECO:0000256" key="3">
    <source>
        <dbReference type="ARBA" id="ARBA00022723"/>
    </source>
</evidence>
<keyword evidence="3" id="KW-0479">Metal-binding</keyword>
<evidence type="ECO:0000256" key="4">
    <source>
        <dbReference type="ARBA" id="ARBA00022801"/>
    </source>
</evidence>
<name>A0ABW0BT14_9BACT</name>
<dbReference type="CDD" id="cd03426">
    <property type="entry name" value="NUDIX_CoAse_Nudt7"/>
    <property type="match status" value="1"/>
</dbReference>
<comment type="cofactor">
    <cofactor evidence="1">
        <name>Mn(2+)</name>
        <dbReference type="ChEBI" id="CHEBI:29035"/>
    </cofactor>
</comment>
<evidence type="ECO:0000256" key="6">
    <source>
        <dbReference type="ARBA" id="ARBA00023211"/>
    </source>
</evidence>
<dbReference type="Pfam" id="PF00293">
    <property type="entry name" value="NUDIX"/>
    <property type="match status" value="1"/>
</dbReference>
<evidence type="ECO:0000256" key="5">
    <source>
        <dbReference type="ARBA" id="ARBA00022842"/>
    </source>
</evidence>
<accession>A0ABW0BT14</accession>
<evidence type="ECO:0000256" key="1">
    <source>
        <dbReference type="ARBA" id="ARBA00001936"/>
    </source>
</evidence>
<dbReference type="InterPro" id="IPR000086">
    <property type="entry name" value="NUDIX_hydrolase_dom"/>
</dbReference>
<evidence type="ECO:0000313" key="8">
    <source>
        <dbReference type="EMBL" id="MFC5190556.1"/>
    </source>
</evidence>
<evidence type="ECO:0000313" key="9">
    <source>
        <dbReference type="Proteomes" id="UP001596163"/>
    </source>
</evidence>
<organism evidence="8 9">
    <name type="scientific">Algoriphagus aquatilis</name>
    <dbReference type="NCBI Taxonomy" id="490186"/>
    <lineage>
        <taxon>Bacteria</taxon>
        <taxon>Pseudomonadati</taxon>
        <taxon>Bacteroidota</taxon>
        <taxon>Cytophagia</taxon>
        <taxon>Cytophagales</taxon>
        <taxon>Cyclobacteriaceae</taxon>
        <taxon>Algoriphagus</taxon>
    </lineage>
</organism>
<dbReference type="PANTHER" id="PTHR12992">
    <property type="entry name" value="NUDIX HYDROLASE"/>
    <property type="match status" value="1"/>
</dbReference>
<evidence type="ECO:0000256" key="2">
    <source>
        <dbReference type="ARBA" id="ARBA00001946"/>
    </source>
</evidence>
<dbReference type="Proteomes" id="UP001596163">
    <property type="component" value="Unassembled WGS sequence"/>
</dbReference>
<dbReference type="PANTHER" id="PTHR12992:SF11">
    <property type="entry name" value="MITOCHONDRIAL COENZYME A DIPHOSPHATASE NUDT8"/>
    <property type="match status" value="1"/>
</dbReference>
<dbReference type="InterPro" id="IPR045121">
    <property type="entry name" value="CoAse"/>
</dbReference>
<dbReference type="PROSITE" id="PS51462">
    <property type="entry name" value="NUDIX"/>
    <property type="match status" value="1"/>
</dbReference>
<dbReference type="EMBL" id="JBHSKS010000001">
    <property type="protein sequence ID" value="MFC5190556.1"/>
    <property type="molecule type" value="Genomic_DNA"/>
</dbReference>
<keyword evidence="9" id="KW-1185">Reference proteome</keyword>
<evidence type="ECO:0000259" key="7">
    <source>
        <dbReference type="PROSITE" id="PS51462"/>
    </source>
</evidence>
<comment type="cofactor">
    <cofactor evidence="2">
        <name>Mg(2+)</name>
        <dbReference type="ChEBI" id="CHEBI:18420"/>
    </cofactor>
</comment>
<protein>
    <submittedName>
        <fullName evidence="8">NUDIX hydrolase</fullName>
        <ecNumber evidence="8">3.6.1.55</ecNumber>
    </submittedName>
</protein>
<dbReference type="RefSeq" id="WP_377911736.1">
    <property type="nucleotide sequence ID" value="NZ_JBHSKS010000001.1"/>
</dbReference>
<gene>
    <name evidence="8" type="ORF">ACFPIK_02165</name>
</gene>
<dbReference type="Gene3D" id="3.90.79.10">
    <property type="entry name" value="Nucleoside Triphosphate Pyrophosphohydrolase"/>
    <property type="match status" value="1"/>
</dbReference>
<dbReference type="GO" id="GO:0035539">
    <property type="term" value="F:8-oxo-7,8-dihydrodeoxyguanosine triphosphate pyrophosphatase activity"/>
    <property type="evidence" value="ECO:0007669"/>
    <property type="project" value="UniProtKB-EC"/>
</dbReference>
<dbReference type="EC" id="3.6.1.55" evidence="8"/>
<feature type="domain" description="Nudix hydrolase" evidence="7">
    <location>
        <begin position="24"/>
        <end position="155"/>
    </location>
</feature>
<dbReference type="InterPro" id="IPR015797">
    <property type="entry name" value="NUDIX_hydrolase-like_dom_sf"/>
</dbReference>
<dbReference type="SUPFAM" id="SSF55811">
    <property type="entry name" value="Nudix"/>
    <property type="match status" value="1"/>
</dbReference>
<keyword evidence="6" id="KW-0464">Manganese</keyword>
<comment type="caution">
    <text evidence="8">The sequence shown here is derived from an EMBL/GenBank/DDBJ whole genome shotgun (WGS) entry which is preliminary data.</text>
</comment>
<keyword evidence="4 8" id="KW-0378">Hydrolase</keyword>
<proteinExistence type="predicted"/>
<sequence>MDAHLHMSPLPVDMRRFSPKIPDNHRKSAVLLLFFPEDGKGFFPLIKRPVYPGVHSGQVALPGGKVEPNDPDVYFTALREAEEEIGIEAGKVEVLGRLSDLYIPTSNFLVSPVVGFLAETPYLVPEQKEVARIIRTEVSSIFQPQIRKRTQLDLGGGLQLETPYFEIDGEIVWGATAMILSELIHLLEGKKA</sequence>
<reference evidence="9" key="1">
    <citation type="journal article" date="2019" name="Int. J. Syst. Evol. Microbiol.">
        <title>The Global Catalogue of Microorganisms (GCM) 10K type strain sequencing project: providing services to taxonomists for standard genome sequencing and annotation.</title>
        <authorList>
            <consortium name="The Broad Institute Genomics Platform"/>
            <consortium name="The Broad Institute Genome Sequencing Center for Infectious Disease"/>
            <person name="Wu L."/>
            <person name="Ma J."/>
        </authorList>
    </citation>
    <scope>NUCLEOTIDE SEQUENCE [LARGE SCALE GENOMIC DNA]</scope>
    <source>
        <strain evidence="9">CGMCC 1.7030</strain>
    </source>
</reference>